<dbReference type="Proteomes" id="UP001139648">
    <property type="component" value="Unassembled WGS sequence"/>
</dbReference>
<reference evidence="1" key="1">
    <citation type="submission" date="2022-06" db="EMBL/GenBank/DDBJ databases">
        <title>Sequencing the genomes of 1000 actinobacteria strains.</title>
        <authorList>
            <person name="Klenk H.-P."/>
        </authorList>
    </citation>
    <scope>NUCLEOTIDE SEQUENCE</scope>
    <source>
        <strain evidence="1">DSM 46694</strain>
    </source>
</reference>
<gene>
    <name evidence="1" type="ORF">HD597_010081</name>
</gene>
<evidence type="ECO:0000313" key="2">
    <source>
        <dbReference type="Proteomes" id="UP001139648"/>
    </source>
</evidence>
<dbReference type="InterPro" id="IPR057369">
    <property type="entry name" value="VG15"/>
</dbReference>
<dbReference type="RefSeq" id="WP_253754369.1">
    <property type="nucleotide sequence ID" value="NZ_BAABKA010000023.1"/>
</dbReference>
<organism evidence="1 2">
    <name type="scientific">Nonomuraea thailandensis</name>
    <dbReference type="NCBI Taxonomy" id="1188745"/>
    <lineage>
        <taxon>Bacteria</taxon>
        <taxon>Bacillati</taxon>
        <taxon>Actinomycetota</taxon>
        <taxon>Actinomycetes</taxon>
        <taxon>Streptosporangiales</taxon>
        <taxon>Streptosporangiaceae</taxon>
        <taxon>Nonomuraea</taxon>
    </lineage>
</organism>
<protein>
    <recommendedName>
        <fullName evidence="3">MuF-like minor capsid protein</fullName>
    </recommendedName>
</protein>
<sequence>MALQQVVDDHYQTQQELAADVAARAQELWSEVEAGSVIEQWMALLAQMVQLLSMGQLAAARLAMPYLRELAAAQEVPPPTAAVNAAALAGIAADGRALAGLLMQPALQTAGWLARGADDGTALQAGLASLTRIVDTQIADASRVADQIGMTGVRQWVMYVRHVSLPACGRCIVLAGRSYAWSTGFQRHPRCDCTMVPHREGDEPPPTPAQLFEQMTPAQQARAFTAGGAEAIRLGADPGQIVNARRGMTTAYGGRRVTTEGTTVRGVAGRRLGNFKRRAGERYRRSQTVRPMPEQLLADAGGDRDEAIRLLRQFGYLLG</sequence>
<dbReference type="AlphaFoldDB" id="A0A9X2GWJ2"/>
<evidence type="ECO:0008006" key="3">
    <source>
        <dbReference type="Google" id="ProtNLM"/>
    </source>
</evidence>
<dbReference type="Pfam" id="PF25310">
    <property type="entry name" value="VG15"/>
    <property type="match status" value="1"/>
</dbReference>
<evidence type="ECO:0000313" key="1">
    <source>
        <dbReference type="EMBL" id="MCP2363061.1"/>
    </source>
</evidence>
<dbReference type="EMBL" id="JAMZEB010000002">
    <property type="protein sequence ID" value="MCP2363061.1"/>
    <property type="molecule type" value="Genomic_DNA"/>
</dbReference>
<proteinExistence type="predicted"/>
<keyword evidence="2" id="KW-1185">Reference proteome</keyword>
<accession>A0A9X2GWJ2</accession>
<name>A0A9X2GWJ2_9ACTN</name>
<comment type="caution">
    <text evidence="1">The sequence shown here is derived from an EMBL/GenBank/DDBJ whole genome shotgun (WGS) entry which is preliminary data.</text>
</comment>